<dbReference type="PANTHER" id="PTHR32439">
    <property type="entry name" value="FERREDOXIN--NITRITE REDUCTASE, CHLOROPLASTIC"/>
    <property type="match status" value="1"/>
</dbReference>
<feature type="domain" description="Nitrite/sulphite reductase 4Fe-4S" evidence="8">
    <location>
        <begin position="132"/>
        <end position="280"/>
    </location>
</feature>
<protein>
    <submittedName>
        <fullName evidence="10">Nitrite/sulfite reductase</fullName>
    </submittedName>
</protein>
<dbReference type="SUPFAM" id="SSF56014">
    <property type="entry name" value="Nitrite and sulphite reductase 4Fe-4S domain-like"/>
    <property type="match status" value="2"/>
</dbReference>
<dbReference type="Pfam" id="PF01077">
    <property type="entry name" value="NIR_SIR"/>
    <property type="match status" value="1"/>
</dbReference>
<proteinExistence type="inferred from homology"/>
<evidence type="ECO:0000259" key="9">
    <source>
        <dbReference type="Pfam" id="PF03460"/>
    </source>
</evidence>
<comment type="similarity">
    <text evidence="1">Belongs to the nitrite and sulfite reductase 4Fe-4S domain family.</text>
</comment>
<dbReference type="PANTHER" id="PTHR32439:SF0">
    <property type="entry name" value="FERREDOXIN--NITRITE REDUCTASE, CHLOROPLASTIC"/>
    <property type="match status" value="1"/>
</dbReference>
<evidence type="ECO:0000256" key="2">
    <source>
        <dbReference type="ARBA" id="ARBA00022485"/>
    </source>
</evidence>
<evidence type="ECO:0000256" key="7">
    <source>
        <dbReference type="ARBA" id="ARBA00023014"/>
    </source>
</evidence>
<dbReference type="InterPro" id="IPR036136">
    <property type="entry name" value="Nit/Sulf_reduc_fer-like_dom_sf"/>
</dbReference>
<dbReference type="SUPFAM" id="SSF55124">
    <property type="entry name" value="Nitrite/Sulfite reductase N-terminal domain-like"/>
    <property type="match status" value="1"/>
</dbReference>
<keyword evidence="3" id="KW-0349">Heme</keyword>
<dbReference type="InterPro" id="IPR005117">
    <property type="entry name" value="NiRdtase/SiRdtase_haem-b_fer"/>
</dbReference>
<name>A0ABX5V8M4_9BACT</name>
<keyword evidence="2" id="KW-0004">4Fe-4S</keyword>
<evidence type="ECO:0000256" key="6">
    <source>
        <dbReference type="ARBA" id="ARBA00023004"/>
    </source>
</evidence>
<dbReference type="Proteomes" id="UP000306825">
    <property type="component" value="Chromosome"/>
</dbReference>
<keyword evidence="4" id="KW-0479">Metal-binding</keyword>
<evidence type="ECO:0000256" key="5">
    <source>
        <dbReference type="ARBA" id="ARBA00023002"/>
    </source>
</evidence>
<evidence type="ECO:0000313" key="11">
    <source>
        <dbReference type="Proteomes" id="UP000306825"/>
    </source>
</evidence>
<evidence type="ECO:0000313" key="10">
    <source>
        <dbReference type="EMBL" id="QCT94625.1"/>
    </source>
</evidence>
<accession>A0ABX5V8M4</accession>
<dbReference type="RefSeq" id="WP_138323365.1">
    <property type="nucleotide sequence ID" value="NZ_CP040463.1"/>
</dbReference>
<dbReference type="InterPro" id="IPR006067">
    <property type="entry name" value="NO2/SO3_Rdtase_4Fe4S_dom"/>
</dbReference>
<evidence type="ECO:0000256" key="1">
    <source>
        <dbReference type="ARBA" id="ARBA00010429"/>
    </source>
</evidence>
<dbReference type="InterPro" id="IPR051329">
    <property type="entry name" value="NIR_SIR_4Fe-4S"/>
</dbReference>
<dbReference type="Gene3D" id="3.90.480.20">
    <property type="match status" value="1"/>
</dbReference>
<reference evidence="10 11" key="1">
    <citation type="submission" date="2019-05" db="EMBL/GenBank/DDBJ databases">
        <title>A comparative analysis of the Nautiliaceae.</title>
        <authorList>
            <person name="Grosche A."/>
            <person name="Smedile F."/>
            <person name="Vetriani C."/>
        </authorList>
    </citation>
    <scope>NUCLEOTIDE SEQUENCE [LARGE SCALE GENOMIC DNA]</scope>
    <source>
        <strain evidence="10 11">TB-2</strain>
    </source>
</reference>
<dbReference type="EMBL" id="CP040463">
    <property type="protein sequence ID" value="QCT94625.1"/>
    <property type="molecule type" value="Genomic_DNA"/>
</dbReference>
<feature type="domain" description="Nitrite/Sulfite reductase ferredoxin-like" evidence="9">
    <location>
        <begin position="59"/>
        <end position="121"/>
    </location>
</feature>
<evidence type="ECO:0000259" key="8">
    <source>
        <dbReference type="Pfam" id="PF01077"/>
    </source>
</evidence>
<dbReference type="InterPro" id="IPR045854">
    <property type="entry name" value="NO2/SO3_Rdtase_4Fe4S_sf"/>
</dbReference>
<keyword evidence="11" id="KW-1185">Reference proteome</keyword>
<dbReference type="Pfam" id="PF03460">
    <property type="entry name" value="NIR_SIR_ferr"/>
    <property type="match status" value="1"/>
</dbReference>
<dbReference type="Gene3D" id="3.30.413.10">
    <property type="entry name" value="Sulfite Reductase Hemoprotein, domain 1"/>
    <property type="match status" value="2"/>
</dbReference>
<organism evidence="10 11">
    <name type="scientific">Caminibacter mediatlanticus TB-2</name>
    <dbReference type="NCBI Taxonomy" id="391592"/>
    <lineage>
        <taxon>Bacteria</taxon>
        <taxon>Pseudomonadati</taxon>
        <taxon>Campylobacterota</taxon>
        <taxon>Epsilonproteobacteria</taxon>
        <taxon>Nautiliales</taxon>
        <taxon>Nautiliaceae</taxon>
        <taxon>Caminibacter</taxon>
    </lineage>
</organism>
<gene>
    <name evidence="10" type="ORF">FE773_05370</name>
</gene>
<keyword evidence="5" id="KW-0560">Oxidoreductase</keyword>
<keyword evidence="6" id="KW-0408">Iron</keyword>
<evidence type="ECO:0000256" key="3">
    <source>
        <dbReference type="ARBA" id="ARBA00022617"/>
    </source>
</evidence>
<evidence type="ECO:0000256" key="4">
    <source>
        <dbReference type="ARBA" id="ARBA00022723"/>
    </source>
</evidence>
<sequence length="591" mass="67716">MIEKLQEVYNRHSKKINKIEKIKQESTPFEALERLKENKLLDIDRGFFLKCFGCFYKDNTDDYMIRVRIKDGTITPNQAKKIGEIAKEFGDDYIDLTTRSQIEFRFIKEENLYQVLQELESVGIVTYQTGVDNFRGILTDPFSGISVSNILDDRVLREKLEEEFLAKKDEVCALPRKFNIGICGNYKNTSNVFTQDLGFALAKKDGEYGYRVFMGGRVGMIGKDSNIFVNTDEAVLLFRGVKELFKKYGFRDNRNKNRFIFLLREVGLENFIKALEEYLDYEFKKGGELLTDIKINTHLKEELKNGKTAYKFIVPAGIFSGSDMIKAGELAQNYEGVIKLSFDQNFFITNADDSIEKSELYKKYSPNPARNYIVACAGIKTCKFGVIENKEDAINLSKDLENEIKEDGVIKFHWSACVKGCGIHGVGDFGFEGAKIKTNEGMKIGVHIFVGGRSNREGKKVLSVPLDEVKSYVLPIIQMYNKSEGLTYEEWFIKSNITEWAAAFIMKFNAKYFEFLPSLPLKSNKIEMFEIKELGNSLFYKIAGVHAFDDLFNPSQVKSLKEFGYKDEIHKVIDNMVAGKYQVWSEVLAEI</sequence>
<keyword evidence="7" id="KW-0411">Iron-sulfur</keyword>